<protein>
    <submittedName>
        <fullName evidence="3">DsbC/DsbD-like thiol-disulfide interchange protein</fullName>
    </submittedName>
</protein>
<dbReference type="Pfam" id="PF11412">
    <property type="entry name" value="DsbD_N"/>
    <property type="match status" value="1"/>
</dbReference>
<feature type="chain" id="PRO_5015525894" evidence="1">
    <location>
        <begin position="30"/>
        <end position="271"/>
    </location>
</feature>
<evidence type="ECO:0000313" key="4">
    <source>
        <dbReference type="Proteomes" id="UP000244077"/>
    </source>
</evidence>
<dbReference type="AlphaFoldDB" id="A0A2T5HPG0"/>
<accession>A0A2T5HPG0</accession>
<proteinExistence type="predicted"/>
<evidence type="ECO:0000259" key="2">
    <source>
        <dbReference type="Pfam" id="PF11412"/>
    </source>
</evidence>
<dbReference type="RefSeq" id="WP_146168255.1">
    <property type="nucleotide sequence ID" value="NZ_QAOH01000005.1"/>
</dbReference>
<dbReference type="EMBL" id="QAOH01000005">
    <property type="protein sequence ID" value="PTQ73471.1"/>
    <property type="molecule type" value="Genomic_DNA"/>
</dbReference>
<keyword evidence="1" id="KW-0732">Signal</keyword>
<comment type="caution">
    <text evidence="3">The sequence shown here is derived from an EMBL/GenBank/DDBJ whole genome shotgun (WGS) entry which is preliminary data.</text>
</comment>
<evidence type="ECO:0000313" key="3">
    <source>
        <dbReference type="EMBL" id="PTQ73471.1"/>
    </source>
</evidence>
<evidence type="ECO:0000256" key="1">
    <source>
        <dbReference type="SAM" id="SignalP"/>
    </source>
</evidence>
<feature type="signal peptide" evidence="1">
    <location>
        <begin position="1"/>
        <end position="29"/>
    </location>
</feature>
<gene>
    <name evidence="3" type="ORF">C8N42_105172</name>
</gene>
<dbReference type="InterPro" id="IPR028250">
    <property type="entry name" value="DsbDN"/>
</dbReference>
<name>A0A2T5HPG0_9RHOB</name>
<feature type="domain" description="Thiol:disulfide interchange protein DsbD N-terminal" evidence="2">
    <location>
        <begin position="47"/>
        <end position="150"/>
    </location>
</feature>
<organism evidence="3 4">
    <name type="scientific">Celeribacter persicus</name>
    <dbReference type="NCBI Taxonomy" id="1651082"/>
    <lineage>
        <taxon>Bacteria</taxon>
        <taxon>Pseudomonadati</taxon>
        <taxon>Pseudomonadota</taxon>
        <taxon>Alphaproteobacteria</taxon>
        <taxon>Rhodobacterales</taxon>
        <taxon>Roseobacteraceae</taxon>
        <taxon>Celeribacter</taxon>
    </lineage>
</organism>
<dbReference type="Proteomes" id="UP000244077">
    <property type="component" value="Unassembled WGS sequence"/>
</dbReference>
<dbReference type="OrthoDB" id="9811036at2"/>
<reference evidence="3 4" key="1">
    <citation type="submission" date="2018-04" db="EMBL/GenBank/DDBJ databases">
        <title>Genomic Encyclopedia of Archaeal and Bacterial Type Strains, Phase II (KMG-II): from individual species to whole genera.</title>
        <authorList>
            <person name="Goeker M."/>
        </authorList>
    </citation>
    <scope>NUCLEOTIDE SEQUENCE [LARGE SCALE GENOMIC DNA]</scope>
    <source>
        <strain evidence="3 4">DSM 100434</strain>
    </source>
</reference>
<sequence>MPTYIGHMIRSLAPLASTLFLGLALPAFAQDPAEMAKIDILPGWQMENGHRMAAIRVQLAPGWHTYWRTPGETGIPPTFELSGSDNLARMDLHWPVPELFSENGLWYLGYEHELILPIELIPEKDGDIRLSGTMDLGVCKDICMPLRATLNATLTPDGAGGAQTEIRNALADQPKRIINATCKAAPISDGMRVSVDMSVPELGPYEVAVIEHPDRSVWISEAAVERAGGKIKVESDLVPSDAQPFFIDRSQLTITVIGNGTAYEAQGCSGN</sequence>
<keyword evidence="4" id="KW-1185">Reference proteome</keyword>